<dbReference type="Pfam" id="PF07969">
    <property type="entry name" value="Amidohydro_3"/>
    <property type="match status" value="1"/>
</dbReference>
<evidence type="ECO:0000259" key="1">
    <source>
        <dbReference type="Pfam" id="PF07969"/>
    </source>
</evidence>
<protein>
    <submittedName>
        <fullName evidence="2">Amidohydrolase</fullName>
    </submittedName>
</protein>
<gene>
    <name evidence="2" type="ORF">BW425_25020</name>
</gene>
<dbReference type="SUPFAM" id="SSF51556">
    <property type="entry name" value="Metallo-dependent hydrolases"/>
    <property type="match status" value="1"/>
</dbReference>
<reference evidence="2 3" key="1">
    <citation type="submission" date="2017-02" db="EMBL/GenBank/DDBJ databases">
        <title>Bacillus pseudomycoides isolate FSL K6-0042.</title>
        <authorList>
            <person name="Kovac J."/>
        </authorList>
    </citation>
    <scope>NUCLEOTIDE SEQUENCE [LARGE SCALE GENOMIC DNA]</scope>
    <source>
        <strain evidence="2 3">FSL K6-0042</strain>
    </source>
</reference>
<dbReference type="InterPro" id="IPR033932">
    <property type="entry name" value="YtcJ-like"/>
</dbReference>
<dbReference type="InterPro" id="IPR032466">
    <property type="entry name" value="Metal_Hydrolase"/>
</dbReference>
<dbReference type="InterPro" id="IPR013108">
    <property type="entry name" value="Amidohydro_3"/>
</dbReference>
<dbReference type="InterPro" id="IPR011059">
    <property type="entry name" value="Metal-dep_hydrolase_composite"/>
</dbReference>
<comment type="caution">
    <text evidence="2">The sequence shown here is derived from an EMBL/GenBank/DDBJ whole genome shotgun (WGS) entry which is preliminary data.</text>
</comment>
<proteinExistence type="predicted"/>
<dbReference type="AlphaFoldDB" id="A0A1Y3M731"/>
<dbReference type="EMBL" id="MWPX01000055">
    <property type="protein sequence ID" value="OUM46228.1"/>
    <property type="molecule type" value="Genomic_DNA"/>
</dbReference>
<dbReference type="PANTHER" id="PTHR22642">
    <property type="entry name" value="IMIDAZOLONEPROPIONASE"/>
    <property type="match status" value="1"/>
</dbReference>
<dbReference type="Gene3D" id="3.20.20.140">
    <property type="entry name" value="Metal-dependent hydrolases"/>
    <property type="match status" value="1"/>
</dbReference>
<dbReference type="Gene3D" id="2.30.40.10">
    <property type="entry name" value="Urease, subunit C, domain 1"/>
    <property type="match status" value="1"/>
</dbReference>
<dbReference type="Gene3D" id="3.10.310.70">
    <property type="match status" value="1"/>
</dbReference>
<feature type="domain" description="Amidohydrolase 3" evidence="1">
    <location>
        <begin position="81"/>
        <end position="576"/>
    </location>
</feature>
<keyword evidence="2" id="KW-0378">Hydrolase</keyword>
<name>A0A1Y3M731_9BACI</name>
<dbReference type="PANTHER" id="PTHR22642:SF2">
    <property type="entry name" value="PROTEIN LONG AFTER FAR-RED 3"/>
    <property type="match status" value="1"/>
</dbReference>
<dbReference type="SUPFAM" id="SSF51338">
    <property type="entry name" value="Composite domain of metallo-dependent hydrolases"/>
    <property type="match status" value="1"/>
</dbReference>
<evidence type="ECO:0000313" key="2">
    <source>
        <dbReference type="EMBL" id="OUM46228.1"/>
    </source>
</evidence>
<dbReference type="Proteomes" id="UP000195321">
    <property type="component" value="Unassembled WGS sequence"/>
</dbReference>
<sequence>MRKLIVLLISLTVVCMLAGFVPVNKQQEHIREIADTIFINGKVYTVETNQPWAEVVAIAKGKIIYVGDTHGVKKYEGKNTKVIDLKGKMLLPGFVDSHLHASETVNSLYSVNLISGRTIEEYIQMVEKYAKEHSGVSVIHGAGWSNTLFPTTGPTKESLDAVVKDIPVALISEDYHSIWVNSKALEIAGITKDTPNPEGGVIERDEKGEPSGTLRDTATNLVLDKLPKFNTEQYKEALAVFQELAASNGYTQVNDVVVPQQDTVIEALTMLEKEQALSVRHNLSLAVQPSEGESRIPYLKEQRAKLQGPLVKMNTVKLFMDGVLEGGTAFLHEPYNNKTNYYGVPVWEKKSYAHLIQTLDQEKFQIHVHSVGDAATTETLDAFASAQQQNGKRDSRHKITHLQLVEESDFKRFKDLGIIGVPQPTWFLKNGAYFSQAVDLLGEERANKQYPMQSFIKEGIAMASASDYPITHGKYFSPLAGIQMGITRTDLQDTNPEHTNPEHVLNPKEKVSLEDMIKSYTINGAYANFLEKETGSIKVGKKADFVVLDKNLFEIPEQDIHKTKLLLTLLEGKETYRHPDFQ</sequence>
<dbReference type="CDD" id="cd01300">
    <property type="entry name" value="YtcJ_like"/>
    <property type="match status" value="1"/>
</dbReference>
<organism evidence="2 3">
    <name type="scientific">Bacillus pseudomycoides</name>
    <dbReference type="NCBI Taxonomy" id="64104"/>
    <lineage>
        <taxon>Bacteria</taxon>
        <taxon>Bacillati</taxon>
        <taxon>Bacillota</taxon>
        <taxon>Bacilli</taxon>
        <taxon>Bacillales</taxon>
        <taxon>Bacillaceae</taxon>
        <taxon>Bacillus</taxon>
        <taxon>Bacillus cereus group</taxon>
    </lineage>
</organism>
<accession>A0A1Y3M731</accession>
<dbReference type="GO" id="GO:0016810">
    <property type="term" value="F:hydrolase activity, acting on carbon-nitrogen (but not peptide) bonds"/>
    <property type="evidence" value="ECO:0007669"/>
    <property type="project" value="InterPro"/>
</dbReference>
<evidence type="ECO:0000313" key="3">
    <source>
        <dbReference type="Proteomes" id="UP000195321"/>
    </source>
</evidence>